<dbReference type="Gene3D" id="3.30.1360.40">
    <property type="match status" value="1"/>
</dbReference>
<evidence type="ECO:0000259" key="7">
    <source>
        <dbReference type="Pfam" id="PF01765"/>
    </source>
</evidence>
<dbReference type="Proteomes" id="UP000823889">
    <property type="component" value="Unassembled WGS sequence"/>
</dbReference>
<dbReference type="FunFam" id="3.30.1360.40:FF:000001">
    <property type="entry name" value="Ribosome-recycling factor"/>
    <property type="match status" value="1"/>
</dbReference>
<dbReference type="Gene3D" id="1.10.132.20">
    <property type="entry name" value="Ribosome-recycling factor"/>
    <property type="match status" value="1"/>
</dbReference>
<dbReference type="GO" id="GO:0043023">
    <property type="term" value="F:ribosomal large subunit binding"/>
    <property type="evidence" value="ECO:0007669"/>
    <property type="project" value="TreeGrafter"/>
</dbReference>
<dbReference type="CDD" id="cd00520">
    <property type="entry name" value="RRF"/>
    <property type="match status" value="1"/>
</dbReference>
<protein>
    <recommendedName>
        <fullName evidence="6">Ribosome-recycling factor</fullName>
        <shortName evidence="6">RRF</shortName>
    </recommendedName>
    <alternativeName>
        <fullName evidence="6">Ribosome-releasing factor</fullName>
    </alternativeName>
</protein>
<evidence type="ECO:0000313" key="9">
    <source>
        <dbReference type="Proteomes" id="UP000823889"/>
    </source>
</evidence>
<dbReference type="InterPro" id="IPR002661">
    <property type="entry name" value="Ribosome_recyc_fac"/>
</dbReference>
<proteinExistence type="inferred from homology"/>
<dbReference type="SUPFAM" id="SSF55194">
    <property type="entry name" value="Ribosome recycling factor, RRF"/>
    <property type="match status" value="1"/>
</dbReference>
<dbReference type="EMBL" id="DWUQ01000082">
    <property type="protein sequence ID" value="HJD44195.1"/>
    <property type="molecule type" value="Genomic_DNA"/>
</dbReference>
<evidence type="ECO:0000256" key="3">
    <source>
        <dbReference type="ARBA" id="ARBA00022490"/>
    </source>
</evidence>
<comment type="function">
    <text evidence="5 6">Responsible for the release of ribosomes from messenger RNA at the termination of protein biosynthesis. May increase the efficiency of translation by recycling ribosomes from one round of translation to another.</text>
</comment>
<evidence type="ECO:0000256" key="2">
    <source>
        <dbReference type="ARBA" id="ARBA00005912"/>
    </source>
</evidence>
<keyword evidence="3 6" id="KW-0963">Cytoplasm</keyword>
<accession>A0A9D2RG35</accession>
<evidence type="ECO:0000256" key="1">
    <source>
        <dbReference type="ARBA" id="ARBA00004496"/>
    </source>
</evidence>
<name>A0A9D2RG35_9BURK</name>
<evidence type="ECO:0000256" key="4">
    <source>
        <dbReference type="ARBA" id="ARBA00022917"/>
    </source>
</evidence>
<evidence type="ECO:0000256" key="5">
    <source>
        <dbReference type="ARBA" id="ARBA00025050"/>
    </source>
</evidence>
<gene>
    <name evidence="6 8" type="primary">frr</name>
    <name evidence="8" type="ORF">H9906_04100</name>
</gene>
<dbReference type="NCBIfam" id="TIGR00496">
    <property type="entry name" value="frr"/>
    <property type="match status" value="1"/>
</dbReference>
<dbReference type="Pfam" id="PF01765">
    <property type="entry name" value="RRF"/>
    <property type="match status" value="1"/>
</dbReference>
<comment type="caution">
    <text evidence="8">The sequence shown here is derived from an EMBL/GenBank/DDBJ whole genome shotgun (WGS) entry which is preliminary data.</text>
</comment>
<reference evidence="8" key="2">
    <citation type="submission" date="2021-04" db="EMBL/GenBank/DDBJ databases">
        <authorList>
            <person name="Gilroy R."/>
        </authorList>
    </citation>
    <scope>NUCLEOTIDE SEQUENCE</scope>
    <source>
        <strain evidence="8">9264</strain>
    </source>
</reference>
<keyword evidence="4 6" id="KW-0648">Protein biosynthesis</keyword>
<comment type="subcellular location">
    <subcellularLocation>
        <location evidence="1 6">Cytoplasm</location>
    </subcellularLocation>
</comment>
<organism evidence="8 9">
    <name type="scientific">Candidatus Paenalcaligenes intestinipullorum</name>
    <dbReference type="NCBI Taxonomy" id="2838718"/>
    <lineage>
        <taxon>Bacteria</taxon>
        <taxon>Pseudomonadati</taxon>
        <taxon>Pseudomonadota</taxon>
        <taxon>Betaproteobacteria</taxon>
        <taxon>Burkholderiales</taxon>
        <taxon>Alcaligenaceae</taxon>
        <taxon>Paenalcaligenes</taxon>
    </lineage>
</organism>
<comment type="similarity">
    <text evidence="2 6">Belongs to the RRF family.</text>
</comment>
<feature type="domain" description="Ribosome recycling factor" evidence="7">
    <location>
        <begin position="24"/>
        <end position="184"/>
    </location>
</feature>
<sequence>MSLADLRNSAETRMKRSLESLQLSLSKLRTGRANAGLLDHVTVDYYGSQVPVGQVANVTVLDARTLSLQVWEKQMAPVVDKAIRESDLGLNPIAMGENIRVPLPALTEERRRDLTRIVRSEGEDAKVAVRNLRREANDGAKRLLKDKEISEDDDRRFQDDIQKLTDKFVAEIDKVVAAKEDEVMTV</sequence>
<dbReference type="InterPro" id="IPR036191">
    <property type="entry name" value="RRF_sf"/>
</dbReference>
<dbReference type="PANTHER" id="PTHR20982">
    <property type="entry name" value="RIBOSOME RECYCLING FACTOR"/>
    <property type="match status" value="1"/>
</dbReference>
<evidence type="ECO:0000256" key="6">
    <source>
        <dbReference type="HAMAP-Rule" id="MF_00040"/>
    </source>
</evidence>
<reference evidence="8" key="1">
    <citation type="journal article" date="2021" name="PeerJ">
        <title>Extensive microbial diversity within the chicken gut microbiome revealed by metagenomics and culture.</title>
        <authorList>
            <person name="Gilroy R."/>
            <person name="Ravi A."/>
            <person name="Getino M."/>
            <person name="Pursley I."/>
            <person name="Horton D.L."/>
            <person name="Alikhan N.F."/>
            <person name="Baker D."/>
            <person name="Gharbi K."/>
            <person name="Hall N."/>
            <person name="Watson M."/>
            <person name="Adriaenssens E.M."/>
            <person name="Foster-Nyarko E."/>
            <person name="Jarju S."/>
            <person name="Secka A."/>
            <person name="Antonio M."/>
            <person name="Oren A."/>
            <person name="Chaudhuri R.R."/>
            <person name="La Ragione R."/>
            <person name="Hildebrand F."/>
            <person name="Pallen M.J."/>
        </authorList>
    </citation>
    <scope>NUCLEOTIDE SEQUENCE</scope>
    <source>
        <strain evidence="8">9264</strain>
    </source>
</reference>
<dbReference type="HAMAP" id="MF_00040">
    <property type="entry name" value="RRF"/>
    <property type="match status" value="1"/>
</dbReference>
<dbReference type="GO" id="GO:0002184">
    <property type="term" value="P:cytoplasmic translational termination"/>
    <property type="evidence" value="ECO:0007669"/>
    <property type="project" value="TreeGrafter"/>
</dbReference>
<dbReference type="GO" id="GO:0005829">
    <property type="term" value="C:cytosol"/>
    <property type="evidence" value="ECO:0007669"/>
    <property type="project" value="GOC"/>
</dbReference>
<evidence type="ECO:0000313" key="8">
    <source>
        <dbReference type="EMBL" id="HJD44195.1"/>
    </source>
</evidence>
<dbReference type="FunFam" id="1.10.132.20:FF:000001">
    <property type="entry name" value="Ribosome-recycling factor"/>
    <property type="match status" value="1"/>
</dbReference>
<dbReference type="InterPro" id="IPR023584">
    <property type="entry name" value="Ribosome_recyc_fac_dom"/>
</dbReference>
<dbReference type="AlphaFoldDB" id="A0A9D2RG35"/>
<dbReference type="PANTHER" id="PTHR20982:SF3">
    <property type="entry name" value="MITOCHONDRIAL RIBOSOME RECYCLING FACTOR PSEUDO 1"/>
    <property type="match status" value="1"/>
</dbReference>